<evidence type="ECO:0008006" key="3">
    <source>
        <dbReference type="Google" id="ProtNLM"/>
    </source>
</evidence>
<dbReference type="AlphaFoldDB" id="A0A2S7W021"/>
<dbReference type="EMBL" id="MSCJ01000001">
    <property type="protein sequence ID" value="PQJ67702.1"/>
    <property type="molecule type" value="Genomic_DNA"/>
</dbReference>
<evidence type="ECO:0000313" key="1">
    <source>
        <dbReference type="EMBL" id="PQJ67702.1"/>
    </source>
</evidence>
<reference evidence="1 2" key="1">
    <citation type="submission" date="2016-12" db="EMBL/GenBank/DDBJ databases">
        <title>Diversity of luminous bacteria.</title>
        <authorList>
            <person name="Yoshizawa S."/>
            <person name="Kogure K."/>
        </authorList>
    </citation>
    <scope>NUCLEOTIDE SEQUENCE [LARGE SCALE GENOMIC DNA]</scope>
    <source>
        <strain evidence="1 2">LC1-200</strain>
    </source>
</reference>
<proteinExistence type="predicted"/>
<name>A0A2S7W021_PHOAN</name>
<organism evidence="1 2">
    <name type="scientific">Photobacterium angustum</name>
    <dbReference type="NCBI Taxonomy" id="661"/>
    <lineage>
        <taxon>Bacteria</taxon>
        <taxon>Pseudomonadati</taxon>
        <taxon>Pseudomonadota</taxon>
        <taxon>Gammaproteobacteria</taxon>
        <taxon>Vibrionales</taxon>
        <taxon>Vibrionaceae</taxon>
        <taxon>Photobacterium</taxon>
    </lineage>
</organism>
<dbReference type="OrthoDB" id="5906617at2"/>
<accession>A0A2S7W021</accession>
<dbReference type="RefSeq" id="WP_105060835.1">
    <property type="nucleotide sequence ID" value="NZ_MSCJ01000001.1"/>
</dbReference>
<comment type="caution">
    <text evidence="1">The sequence shown here is derived from an EMBL/GenBank/DDBJ whole genome shotgun (WGS) entry which is preliminary data.</text>
</comment>
<gene>
    <name evidence="1" type="ORF">BTO08_09955</name>
</gene>
<dbReference type="Proteomes" id="UP000238730">
    <property type="component" value="Unassembled WGS sequence"/>
</dbReference>
<sequence length="384" mass="43693">MPISPLLKSEINTARHDGIVATISRFNGTPPLDKLKDRFKDILIANPWIGAKLISTNDDEIACQTPEIVNDISPFLEFFDIKDLLNENANINNLIEIIDNSQDKEIINKLYPLPTKECINTDNPLIKFSLIEDKKEKEFAIIYSMNHIIGDGTSYYQLLSLLSFDEEIKPFNFERKLQFSRIEGEVNKFTSIEKKTFVKKINLELINKLKDETNENLHGEWVSTHDIINSLFFNSVKPDLAIFPVNARPHINYLDETDVGNYIKPIIISTESTLTAQDIRHAINKFRRTPEDNDACITVLSQPKAQSTKAVLTSWVQNYKQLSLGSECSYVAHYPVKPSYLHGDSIDGLDHLAVLFCLNASTWLLAGMTTNLTWLEGNILFDNE</sequence>
<protein>
    <recommendedName>
        <fullName evidence="3">Condensation domain-containing protein</fullName>
    </recommendedName>
</protein>
<evidence type="ECO:0000313" key="2">
    <source>
        <dbReference type="Proteomes" id="UP000238730"/>
    </source>
</evidence>